<evidence type="ECO:0000256" key="3">
    <source>
        <dbReference type="ARBA" id="ARBA00022692"/>
    </source>
</evidence>
<evidence type="ECO:0000256" key="4">
    <source>
        <dbReference type="ARBA" id="ARBA00022989"/>
    </source>
</evidence>
<evidence type="ECO:0000256" key="5">
    <source>
        <dbReference type="ARBA" id="ARBA00023136"/>
    </source>
</evidence>
<dbReference type="OrthoDB" id="9799225at2"/>
<dbReference type="GO" id="GO:0055085">
    <property type="term" value="P:transmembrane transport"/>
    <property type="evidence" value="ECO:0007669"/>
    <property type="project" value="TreeGrafter"/>
</dbReference>
<proteinExistence type="inferred from homology"/>
<feature type="transmembrane region" description="Helical" evidence="6">
    <location>
        <begin position="257"/>
        <end position="274"/>
    </location>
</feature>
<reference evidence="7 8" key="1">
    <citation type="submission" date="2015-11" db="EMBL/GenBank/DDBJ databases">
        <title>Genomic analysis of 38 Legionella species identifies large and diverse effector repertoires.</title>
        <authorList>
            <person name="Burstein D."/>
            <person name="Amaro F."/>
            <person name="Zusman T."/>
            <person name="Lifshitz Z."/>
            <person name="Cohen O."/>
            <person name="Gilbert J.A."/>
            <person name="Pupko T."/>
            <person name="Shuman H.A."/>
            <person name="Segal G."/>
        </authorList>
    </citation>
    <scope>NUCLEOTIDE SEQUENCE [LARGE SCALE GENOMIC DNA]</scope>
    <source>
        <strain evidence="7 8">WIGA</strain>
    </source>
</reference>
<dbReference type="AlphaFoldDB" id="A0A0W0RJ75"/>
<dbReference type="PANTHER" id="PTHR21716">
    <property type="entry name" value="TRANSMEMBRANE PROTEIN"/>
    <property type="match status" value="1"/>
</dbReference>
<sequence>MSKTLLFTSGLIIIWIVGYLLIVGSHVLIPFVIAVFIWHLLNTISNIIQQIPRIGAFLPNWLSMIVAFAITVASTFIFINIITDNVNNVIAASSRYQENLLKIFNNIDQKFNIKVLTSMNTIIKSLNLQTIFVNVYGVFTTLAGSTVLIFLYVVFLFVEQHFFLKKIDALFPTLEGRMLMNNIISHIVNNTQTYLGLKSILSIGTAISSWIIMKWVGLDFAEFWALLIFFLNFIPNIGAIIAIAFPTALAALQFTSWIPFIEIILGLGAIQFIVGNLIEPRYLSNSLNLSPLVILIALAVWGAIWGILGMFLSVPITVMMMIIFAHFEKTRPIAILLSQDGDVFKTYELLPMENLPEQDWVQY</sequence>
<keyword evidence="4 6" id="KW-1133">Transmembrane helix</keyword>
<feature type="transmembrane region" description="Helical" evidence="6">
    <location>
        <begin position="294"/>
        <end position="327"/>
    </location>
</feature>
<feature type="transmembrane region" description="Helical" evidence="6">
    <location>
        <begin position="223"/>
        <end position="245"/>
    </location>
</feature>
<accession>A0A0W0RJ75</accession>
<dbReference type="Proteomes" id="UP000054695">
    <property type="component" value="Unassembled WGS sequence"/>
</dbReference>
<dbReference type="PANTHER" id="PTHR21716:SF64">
    <property type="entry name" value="AI-2 TRANSPORT PROTEIN TQSA"/>
    <property type="match status" value="1"/>
</dbReference>
<evidence type="ECO:0000256" key="1">
    <source>
        <dbReference type="ARBA" id="ARBA00004141"/>
    </source>
</evidence>
<name>A0A0W0RJ75_LEGBO</name>
<dbReference type="STRING" id="447.Lboz_2703"/>
<feature type="transmembrane region" description="Helical" evidence="6">
    <location>
        <begin position="195"/>
        <end position="217"/>
    </location>
</feature>
<dbReference type="GO" id="GO:0016020">
    <property type="term" value="C:membrane"/>
    <property type="evidence" value="ECO:0007669"/>
    <property type="project" value="UniProtKB-SubCell"/>
</dbReference>
<feature type="transmembrane region" description="Helical" evidence="6">
    <location>
        <begin position="135"/>
        <end position="158"/>
    </location>
</feature>
<dbReference type="EMBL" id="LNXU01000032">
    <property type="protein sequence ID" value="KTC71126.1"/>
    <property type="molecule type" value="Genomic_DNA"/>
</dbReference>
<feature type="transmembrane region" description="Helical" evidence="6">
    <location>
        <begin position="12"/>
        <end position="41"/>
    </location>
</feature>
<keyword evidence="8" id="KW-1185">Reference proteome</keyword>
<dbReference type="Pfam" id="PF01594">
    <property type="entry name" value="AI-2E_transport"/>
    <property type="match status" value="1"/>
</dbReference>
<feature type="transmembrane region" description="Helical" evidence="6">
    <location>
        <begin position="61"/>
        <end position="82"/>
    </location>
</feature>
<dbReference type="InterPro" id="IPR002549">
    <property type="entry name" value="AI-2E-like"/>
</dbReference>
<comment type="subcellular location">
    <subcellularLocation>
        <location evidence="1">Membrane</location>
        <topology evidence="1">Multi-pass membrane protein</topology>
    </subcellularLocation>
</comment>
<keyword evidence="5 6" id="KW-0472">Membrane</keyword>
<organism evidence="7 8">
    <name type="scientific">Legionella bozemanae</name>
    <name type="common">Fluoribacter bozemanae</name>
    <dbReference type="NCBI Taxonomy" id="447"/>
    <lineage>
        <taxon>Bacteria</taxon>
        <taxon>Pseudomonadati</taxon>
        <taxon>Pseudomonadota</taxon>
        <taxon>Gammaproteobacteria</taxon>
        <taxon>Legionellales</taxon>
        <taxon>Legionellaceae</taxon>
        <taxon>Legionella</taxon>
    </lineage>
</organism>
<evidence type="ECO:0000313" key="7">
    <source>
        <dbReference type="EMBL" id="KTC71126.1"/>
    </source>
</evidence>
<comment type="caution">
    <text evidence="7">The sequence shown here is derived from an EMBL/GenBank/DDBJ whole genome shotgun (WGS) entry which is preliminary data.</text>
</comment>
<keyword evidence="3 6" id="KW-0812">Transmembrane</keyword>
<dbReference type="PATRIC" id="fig|447.4.peg.2876"/>
<gene>
    <name evidence="7" type="ORF">Lboz_2703</name>
</gene>
<comment type="similarity">
    <text evidence="2">Belongs to the autoinducer-2 exporter (AI-2E) (TC 2.A.86) family.</text>
</comment>
<evidence type="ECO:0000313" key="8">
    <source>
        <dbReference type="Proteomes" id="UP000054695"/>
    </source>
</evidence>
<evidence type="ECO:0000256" key="2">
    <source>
        <dbReference type="ARBA" id="ARBA00009773"/>
    </source>
</evidence>
<evidence type="ECO:0000256" key="6">
    <source>
        <dbReference type="SAM" id="Phobius"/>
    </source>
</evidence>
<dbReference type="RefSeq" id="WP_058460297.1">
    <property type="nucleotide sequence ID" value="NZ_CAAAIY010000002.1"/>
</dbReference>
<protein>
    <submittedName>
        <fullName evidence="7">Transporter</fullName>
    </submittedName>
</protein>